<evidence type="ECO:0000313" key="2">
    <source>
        <dbReference type="Proteomes" id="UP001472677"/>
    </source>
</evidence>
<feature type="non-terminal residue" evidence="1">
    <location>
        <position position="1"/>
    </location>
</feature>
<gene>
    <name evidence="1" type="ORF">V6N12_019847</name>
</gene>
<evidence type="ECO:0000313" key="1">
    <source>
        <dbReference type="EMBL" id="KAK8482357.1"/>
    </source>
</evidence>
<keyword evidence="2" id="KW-1185">Reference proteome</keyword>
<dbReference type="Proteomes" id="UP001472677">
    <property type="component" value="Unassembled WGS sequence"/>
</dbReference>
<sequence length="37" mass="4292">VLQNPKISQFSRLGFSRENKAMNFTSICFSPKMVKKE</sequence>
<comment type="caution">
    <text evidence="1">The sequence shown here is derived from an EMBL/GenBank/DDBJ whole genome shotgun (WGS) entry which is preliminary data.</text>
</comment>
<reference evidence="1 2" key="1">
    <citation type="journal article" date="2024" name="G3 (Bethesda)">
        <title>Genome assembly of Hibiscus sabdariffa L. provides insights into metabolisms of medicinal natural products.</title>
        <authorList>
            <person name="Kim T."/>
        </authorList>
    </citation>
    <scope>NUCLEOTIDE SEQUENCE [LARGE SCALE GENOMIC DNA]</scope>
    <source>
        <strain evidence="1">TK-2024</strain>
        <tissue evidence="1">Old leaves</tissue>
    </source>
</reference>
<protein>
    <submittedName>
        <fullName evidence="1">Uncharacterized protein</fullName>
    </submittedName>
</protein>
<accession>A0ABR1ZPG8</accession>
<organism evidence="1 2">
    <name type="scientific">Hibiscus sabdariffa</name>
    <name type="common">roselle</name>
    <dbReference type="NCBI Taxonomy" id="183260"/>
    <lineage>
        <taxon>Eukaryota</taxon>
        <taxon>Viridiplantae</taxon>
        <taxon>Streptophyta</taxon>
        <taxon>Embryophyta</taxon>
        <taxon>Tracheophyta</taxon>
        <taxon>Spermatophyta</taxon>
        <taxon>Magnoliopsida</taxon>
        <taxon>eudicotyledons</taxon>
        <taxon>Gunneridae</taxon>
        <taxon>Pentapetalae</taxon>
        <taxon>rosids</taxon>
        <taxon>malvids</taxon>
        <taxon>Malvales</taxon>
        <taxon>Malvaceae</taxon>
        <taxon>Malvoideae</taxon>
        <taxon>Hibiscus</taxon>
    </lineage>
</organism>
<dbReference type="EMBL" id="JBBPBM010001733">
    <property type="protein sequence ID" value="KAK8482357.1"/>
    <property type="molecule type" value="Genomic_DNA"/>
</dbReference>
<name>A0ABR1ZPG8_9ROSI</name>
<proteinExistence type="predicted"/>